<dbReference type="InParanoid" id="A0A7R8V364"/>
<evidence type="ECO:0000256" key="3">
    <source>
        <dbReference type="ARBA" id="ARBA00022525"/>
    </source>
</evidence>
<keyword evidence="9" id="KW-1185">Reference proteome</keyword>
<dbReference type="FunFam" id="3.40.50.1820:FF:000122">
    <property type="entry name" value="Vitellogenin-3-like Protein"/>
    <property type="match status" value="1"/>
</dbReference>
<dbReference type="InterPro" id="IPR013818">
    <property type="entry name" value="Lipase"/>
</dbReference>
<dbReference type="GO" id="GO:0017171">
    <property type="term" value="F:serine hydrolase activity"/>
    <property type="evidence" value="ECO:0007669"/>
    <property type="project" value="TreeGrafter"/>
</dbReference>
<gene>
    <name evidence="8" type="ORF">HERILL_LOCUS13767</name>
</gene>
<proteinExistence type="inferred from homology"/>
<comment type="similarity">
    <text evidence="2 5">Belongs to the AB hydrolase superfamily. Lipase family.</text>
</comment>
<dbReference type="GO" id="GO:0016298">
    <property type="term" value="F:lipase activity"/>
    <property type="evidence" value="ECO:0007669"/>
    <property type="project" value="InterPro"/>
</dbReference>
<evidence type="ECO:0000259" key="7">
    <source>
        <dbReference type="Pfam" id="PF00151"/>
    </source>
</evidence>
<dbReference type="PANTHER" id="PTHR11610">
    <property type="entry name" value="LIPASE"/>
    <property type="match status" value="1"/>
</dbReference>
<evidence type="ECO:0000313" key="8">
    <source>
        <dbReference type="EMBL" id="CAD7091350.1"/>
    </source>
</evidence>
<feature type="domain" description="Lipase" evidence="7">
    <location>
        <begin position="160"/>
        <end position="442"/>
    </location>
</feature>
<dbReference type="InterPro" id="IPR033906">
    <property type="entry name" value="Lipase_N"/>
</dbReference>
<dbReference type="PRINTS" id="PR00821">
    <property type="entry name" value="TAGLIPASE"/>
</dbReference>
<dbReference type="OrthoDB" id="199913at2759"/>
<dbReference type="PANTHER" id="PTHR11610:SF149">
    <property type="entry name" value="FI01450P-RELATED"/>
    <property type="match status" value="1"/>
</dbReference>
<organism evidence="8 9">
    <name type="scientific">Hermetia illucens</name>
    <name type="common">Black soldier fly</name>
    <dbReference type="NCBI Taxonomy" id="343691"/>
    <lineage>
        <taxon>Eukaryota</taxon>
        <taxon>Metazoa</taxon>
        <taxon>Ecdysozoa</taxon>
        <taxon>Arthropoda</taxon>
        <taxon>Hexapoda</taxon>
        <taxon>Insecta</taxon>
        <taxon>Pterygota</taxon>
        <taxon>Neoptera</taxon>
        <taxon>Endopterygota</taxon>
        <taxon>Diptera</taxon>
        <taxon>Brachycera</taxon>
        <taxon>Stratiomyomorpha</taxon>
        <taxon>Stratiomyidae</taxon>
        <taxon>Hermetiinae</taxon>
        <taxon>Hermetia</taxon>
    </lineage>
</organism>
<dbReference type="GO" id="GO:0005615">
    <property type="term" value="C:extracellular space"/>
    <property type="evidence" value="ECO:0007669"/>
    <property type="project" value="TreeGrafter"/>
</dbReference>
<dbReference type="GO" id="GO:0016042">
    <property type="term" value="P:lipid catabolic process"/>
    <property type="evidence" value="ECO:0007669"/>
    <property type="project" value="TreeGrafter"/>
</dbReference>
<keyword evidence="6" id="KW-1133">Transmembrane helix</keyword>
<keyword evidence="6" id="KW-0472">Membrane</keyword>
<accession>A0A7R8V364</accession>
<evidence type="ECO:0000256" key="4">
    <source>
        <dbReference type="ARBA" id="ARBA00022729"/>
    </source>
</evidence>
<dbReference type="Pfam" id="PF00151">
    <property type="entry name" value="Lipase"/>
    <property type="match status" value="1"/>
</dbReference>
<dbReference type="SUPFAM" id="SSF53474">
    <property type="entry name" value="alpha/beta-Hydrolases"/>
    <property type="match status" value="1"/>
</dbReference>
<dbReference type="AlphaFoldDB" id="A0A7R8V364"/>
<feature type="transmembrane region" description="Helical" evidence="6">
    <location>
        <begin position="74"/>
        <end position="93"/>
    </location>
</feature>
<keyword evidence="4" id="KW-0732">Signal</keyword>
<name>A0A7R8V364_HERIL</name>
<dbReference type="CDD" id="cd00707">
    <property type="entry name" value="Pancreat_lipase_like"/>
    <property type="match status" value="1"/>
</dbReference>
<comment type="subcellular location">
    <subcellularLocation>
        <location evidence="1">Secreted</location>
    </subcellularLocation>
</comment>
<keyword evidence="3" id="KW-0964">Secreted</keyword>
<sequence length="454" mass="49602">MRTLFPKTIINSKTEVSNDSADKASNELLINQFPIRCIKADDNLNKHCPSIQSALAKNTHHGLDKRKAIAKEQFTMLITKISLLIVIIILNLITCNAAGLSDILNSAKNIATGTAKKLPDFLPTPKFLVQTTKEIVAGYPFEVALKAINQLCSAALSADAIEPRVSPDIKNMSFVLMTPKENFSFPLMEAKSMWGHSAFDPTKKVVILTTGWTTDLKEPRNDINTLAEAYFCRGDSNFVVVDSARFIDTLYTWSAFNTEEIGESIGKGLAELIKVVPRENIHLIGHSLGAHISGVAGRSFTFHTGELLPRITGLDPANPCFNEGEALTGLQRGDAEFVDVIHTNSRALGQRDPLGDVDFYPGGVTSLPPGCLDISCAHLRAWRYYAESVRPGNEMNFMGVKCSALYKLNSGKCLGEPAPMGYMTPSTIKGNYFLDVNAAEPFGKNATRNQQKCA</sequence>
<keyword evidence="6" id="KW-0812">Transmembrane</keyword>
<evidence type="ECO:0000313" key="9">
    <source>
        <dbReference type="Proteomes" id="UP000594454"/>
    </source>
</evidence>
<dbReference type="Proteomes" id="UP000594454">
    <property type="component" value="Chromosome 5"/>
</dbReference>
<dbReference type="InterPro" id="IPR029058">
    <property type="entry name" value="AB_hydrolase_fold"/>
</dbReference>
<dbReference type="FunCoup" id="A0A7R8V364">
    <property type="interactions" value="35"/>
</dbReference>
<evidence type="ECO:0000256" key="2">
    <source>
        <dbReference type="ARBA" id="ARBA00010701"/>
    </source>
</evidence>
<evidence type="ECO:0000256" key="6">
    <source>
        <dbReference type="SAM" id="Phobius"/>
    </source>
</evidence>
<evidence type="ECO:0000256" key="5">
    <source>
        <dbReference type="RuleBase" id="RU004262"/>
    </source>
</evidence>
<dbReference type="Gene3D" id="3.40.50.1820">
    <property type="entry name" value="alpha/beta hydrolase"/>
    <property type="match status" value="1"/>
</dbReference>
<dbReference type="EMBL" id="LR899013">
    <property type="protein sequence ID" value="CAD7091350.1"/>
    <property type="molecule type" value="Genomic_DNA"/>
</dbReference>
<protein>
    <recommendedName>
        <fullName evidence="7">Lipase domain-containing protein</fullName>
    </recommendedName>
</protein>
<evidence type="ECO:0000256" key="1">
    <source>
        <dbReference type="ARBA" id="ARBA00004613"/>
    </source>
</evidence>
<dbReference type="InterPro" id="IPR000734">
    <property type="entry name" value="TAG_lipase"/>
</dbReference>
<reference evidence="8 9" key="1">
    <citation type="submission" date="2020-11" db="EMBL/GenBank/DDBJ databases">
        <authorList>
            <person name="Wallbank WR R."/>
            <person name="Pardo Diaz C."/>
            <person name="Kozak K."/>
            <person name="Martin S."/>
            <person name="Jiggins C."/>
            <person name="Moest M."/>
            <person name="Warren A I."/>
            <person name="Generalovic N T."/>
            <person name="Byers J.R.P. K."/>
            <person name="Montejo-Kovacevich G."/>
            <person name="Yen C E."/>
        </authorList>
    </citation>
    <scope>NUCLEOTIDE SEQUENCE [LARGE SCALE GENOMIC DNA]</scope>
</reference>